<dbReference type="OrthoDB" id="73639at2759"/>
<dbReference type="EMBL" id="HAAD01003153">
    <property type="protein sequence ID" value="CDG69385.1"/>
    <property type="molecule type" value="mRNA"/>
</dbReference>
<feature type="non-terminal residue" evidence="9">
    <location>
        <position position="1"/>
    </location>
</feature>
<dbReference type="Pfam" id="PF21413">
    <property type="entry name" value="SHQ1-like_CS"/>
    <property type="match status" value="1"/>
</dbReference>
<evidence type="ECO:0000256" key="2">
    <source>
        <dbReference type="ARBA" id="ARBA00004642"/>
    </source>
</evidence>
<dbReference type="PROSITE" id="PS51203">
    <property type="entry name" value="CS"/>
    <property type="match status" value="1"/>
</dbReference>
<accession>T2MBU7</accession>
<feature type="region of interest" description="Disordered" evidence="7">
    <location>
        <begin position="468"/>
        <end position="496"/>
    </location>
</feature>
<proteinExistence type="evidence at transcript level"/>
<gene>
    <name evidence="9" type="primary">SHQ1</name>
</gene>
<comment type="subcellular location">
    <subcellularLocation>
        <location evidence="1">Cytoplasm</location>
        <location evidence="1">Cytosol</location>
    </subcellularLocation>
    <subcellularLocation>
        <location evidence="2">Nucleus</location>
        <location evidence="2">Nucleoplasm</location>
    </subcellularLocation>
</comment>
<dbReference type="PANTHER" id="PTHR12967">
    <property type="entry name" value="PROTEIN SHQ1 HOMOLOG"/>
    <property type="match status" value="1"/>
</dbReference>
<comment type="similarity">
    <text evidence="3">Belongs to the SHQ1 family.</text>
</comment>
<dbReference type="AlphaFoldDB" id="T2MBU7"/>
<evidence type="ECO:0000256" key="5">
    <source>
        <dbReference type="ARBA" id="ARBA00022490"/>
    </source>
</evidence>
<dbReference type="GO" id="GO:0005654">
    <property type="term" value="C:nucleoplasm"/>
    <property type="evidence" value="ECO:0007669"/>
    <property type="project" value="UniProtKB-SubCell"/>
</dbReference>
<evidence type="ECO:0000259" key="8">
    <source>
        <dbReference type="PROSITE" id="PS51203"/>
    </source>
</evidence>
<evidence type="ECO:0000256" key="3">
    <source>
        <dbReference type="ARBA" id="ARBA00005607"/>
    </source>
</evidence>
<dbReference type="InterPro" id="IPR007009">
    <property type="entry name" value="Shq1_C"/>
</dbReference>
<dbReference type="FunFam" id="2.60.40.790:FF:000022">
    <property type="entry name" value="Protein SHQ1 homolog"/>
    <property type="match status" value="1"/>
</dbReference>
<dbReference type="GO" id="GO:0051082">
    <property type="term" value="F:unfolded protein binding"/>
    <property type="evidence" value="ECO:0007669"/>
    <property type="project" value="TreeGrafter"/>
</dbReference>
<evidence type="ECO:0000256" key="6">
    <source>
        <dbReference type="ARBA" id="ARBA00023242"/>
    </source>
</evidence>
<dbReference type="InterPro" id="IPR048696">
    <property type="entry name" value="SHQ1-like_CS"/>
</dbReference>
<dbReference type="SUPFAM" id="SSF49764">
    <property type="entry name" value="HSP20-like chaperones"/>
    <property type="match status" value="1"/>
</dbReference>
<name>T2MBU7_HYDVU</name>
<reference evidence="9" key="1">
    <citation type="journal article" date="2013" name="Genome Biol. Evol.">
        <title>Punctuated emergences of genetic and phenotypic innovations in eumetazoan, bilaterian, euteleostome, and hominidae ancestors.</title>
        <authorList>
            <person name="Wenger Y."/>
            <person name="Galliot B."/>
        </authorList>
    </citation>
    <scope>NUCLEOTIDE SEQUENCE</scope>
    <source>
        <tissue evidence="9">Whole animals</tissue>
    </source>
</reference>
<dbReference type="InterPro" id="IPR039742">
    <property type="entry name" value="Shq1"/>
</dbReference>
<dbReference type="GO" id="GO:0000493">
    <property type="term" value="P:box H/ACA snoRNP assembly"/>
    <property type="evidence" value="ECO:0007669"/>
    <property type="project" value="InterPro"/>
</dbReference>
<feature type="domain" description="CS" evidence="8">
    <location>
        <begin position="7"/>
        <end position="95"/>
    </location>
</feature>
<dbReference type="Pfam" id="PF04925">
    <property type="entry name" value="SHQ1"/>
    <property type="match status" value="1"/>
</dbReference>
<keyword evidence="6" id="KW-0539">Nucleus</keyword>
<dbReference type="GO" id="GO:0005829">
    <property type="term" value="C:cytosol"/>
    <property type="evidence" value="ECO:0007669"/>
    <property type="project" value="UniProtKB-SubCell"/>
</dbReference>
<dbReference type="InterPro" id="IPR007052">
    <property type="entry name" value="CS_dom"/>
</dbReference>
<keyword evidence="5" id="KW-0963">Cytoplasm</keyword>
<evidence type="ECO:0000313" key="9">
    <source>
        <dbReference type="EMBL" id="CDG69385.1"/>
    </source>
</evidence>
<organism evidence="9">
    <name type="scientific">Hydra vulgaris</name>
    <name type="common">Hydra</name>
    <name type="synonym">Hydra attenuata</name>
    <dbReference type="NCBI Taxonomy" id="6087"/>
    <lineage>
        <taxon>Eukaryota</taxon>
        <taxon>Metazoa</taxon>
        <taxon>Cnidaria</taxon>
        <taxon>Hydrozoa</taxon>
        <taxon>Hydroidolina</taxon>
        <taxon>Anthoathecata</taxon>
        <taxon>Aplanulata</taxon>
        <taxon>Hydridae</taxon>
        <taxon>Hydra</taxon>
    </lineage>
</organism>
<dbReference type="CDD" id="cd00298">
    <property type="entry name" value="ACD_sHsps_p23-like"/>
    <property type="match status" value="1"/>
</dbReference>
<dbReference type="PANTHER" id="PTHR12967:SF0">
    <property type="entry name" value="PROTEIN SHQ1 HOMOLOG"/>
    <property type="match status" value="1"/>
</dbReference>
<sequence length="560" mass="64913">SIYFTKMLTPSFELRQNNDFLILTIKAPYVKANEVEIYIDEYDFKFYVKPYFLRLTFPCKVVENGKENASYDIHKGVFTINIPKLQSGEFFPNLEMLTLLLANKKKQTNKPLVEVLADENSNNNQNGEVNDNDVDDPDDEFTWEIEQTLNSESASDKCFQYKYGFGNKYYGLFSSFKGEMSEVIDLDSPDETTPSDRQRLRKLADAEKFDKDHYIADFLDEELMKPLLEFCPSWLNYKENHSHHEETSPNLCQPDGLIKKSSKLLHADNSCKFEFTEDEKYQLMQLAQNDHILSKEDETMCFLSLVDILLSYCYDIRTTEAEHTTCSAWTISKLSSTLSWLEVHKSLKDVLVSFASRCLCYPLYRNWDLFVKVIDDAKNLFLHGKSHILRCLLDIKRIFQKDENRYLLNELYINDYCVWIQRQSNVKITSLATNIQNTKICKDDVPFNLREIEKEAFRDYVEYESPLNSSIDEDSSANNSSLSEIDSDDTESEDDSNVDISFNLTEKLFSKVSVNKNVQLDVVNADGCFDESKKDLENCENQFNAANNDLQCISTGLKNL</sequence>
<evidence type="ECO:0000256" key="1">
    <source>
        <dbReference type="ARBA" id="ARBA00004514"/>
    </source>
</evidence>
<dbReference type="Gene3D" id="2.60.40.790">
    <property type="match status" value="1"/>
</dbReference>
<dbReference type="InterPro" id="IPR008978">
    <property type="entry name" value="HSP20-like_chaperone"/>
</dbReference>
<evidence type="ECO:0000256" key="4">
    <source>
        <dbReference type="ARBA" id="ARBA00013750"/>
    </source>
</evidence>
<evidence type="ECO:0000256" key="7">
    <source>
        <dbReference type="SAM" id="MobiDB-lite"/>
    </source>
</evidence>
<feature type="compositionally biased region" description="Acidic residues" evidence="7">
    <location>
        <begin position="485"/>
        <end position="496"/>
    </location>
</feature>
<protein>
    <recommendedName>
        <fullName evidence="4">Protein SHQ1 homolog</fullName>
    </recommendedName>
</protein>